<dbReference type="NCBIfam" id="TIGR02776">
    <property type="entry name" value="NHEJ_ligase_prk"/>
    <property type="match status" value="1"/>
</dbReference>
<keyword evidence="17" id="KW-0464">Manganese</keyword>
<evidence type="ECO:0000256" key="22">
    <source>
        <dbReference type="ARBA" id="ARBA00049990"/>
    </source>
</evidence>
<dbReference type="NCBIfam" id="TIGR02778">
    <property type="entry name" value="ligD_pol"/>
    <property type="match status" value="1"/>
</dbReference>
<dbReference type="InterPro" id="IPR052171">
    <property type="entry name" value="NHEJ_LigD"/>
</dbReference>
<keyword evidence="13" id="KW-0239">DNA-directed DNA polymerase</keyword>
<name>A0ABS2N8J4_9BACI</name>
<dbReference type="PROSITE" id="PS50160">
    <property type="entry name" value="DNA_LIGASE_A3"/>
    <property type="match status" value="1"/>
</dbReference>
<dbReference type="PANTHER" id="PTHR42705:SF2">
    <property type="entry name" value="BIFUNCTIONAL NON-HOMOLOGOUS END JOINING PROTEIN LIGD"/>
    <property type="match status" value="1"/>
</dbReference>
<comment type="similarity">
    <text evidence="21">In the C-terminal section; belongs to the ATP-dependent DNA ligase family.</text>
</comment>
<proteinExistence type="inferred from homology"/>
<dbReference type="EMBL" id="JAFBDZ010000001">
    <property type="protein sequence ID" value="MBM7584182.1"/>
    <property type="molecule type" value="Genomic_DNA"/>
</dbReference>
<evidence type="ECO:0000313" key="25">
    <source>
        <dbReference type="Proteomes" id="UP001646157"/>
    </source>
</evidence>
<evidence type="ECO:0000313" key="24">
    <source>
        <dbReference type="EMBL" id="MBM7584182.1"/>
    </source>
</evidence>
<dbReference type="RefSeq" id="WP_205168366.1">
    <property type="nucleotide sequence ID" value="NZ_JAFBDZ010000001.1"/>
</dbReference>
<evidence type="ECO:0000256" key="19">
    <source>
        <dbReference type="ARBA" id="ARBA00029943"/>
    </source>
</evidence>
<comment type="similarity">
    <text evidence="22">In the N-terminal section; belongs to the LigD polymerase family.</text>
</comment>
<dbReference type="EC" id="6.5.1.1" evidence="2"/>
<keyword evidence="14" id="KW-0238">DNA-binding</keyword>
<keyword evidence="7" id="KW-0479">Metal-binding</keyword>
<comment type="cofactor">
    <cofactor evidence="1">
        <name>Mn(2+)</name>
        <dbReference type="ChEBI" id="CHEBI:29035"/>
    </cofactor>
</comment>
<accession>A0ABS2N8J4</accession>
<evidence type="ECO:0000256" key="4">
    <source>
        <dbReference type="ARBA" id="ARBA00022679"/>
    </source>
</evidence>
<dbReference type="NCBIfam" id="TIGR02779">
    <property type="entry name" value="NHEJ_ligase_lig"/>
    <property type="match status" value="1"/>
</dbReference>
<evidence type="ECO:0000256" key="6">
    <source>
        <dbReference type="ARBA" id="ARBA00022722"/>
    </source>
</evidence>
<evidence type="ECO:0000256" key="11">
    <source>
        <dbReference type="ARBA" id="ARBA00022839"/>
    </source>
</evidence>
<keyword evidence="12" id="KW-0067">ATP-binding</keyword>
<evidence type="ECO:0000256" key="7">
    <source>
        <dbReference type="ARBA" id="ARBA00022723"/>
    </source>
</evidence>
<evidence type="ECO:0000256" key="5">
    <source>
        <dbReference type="ARBA" id="ARBA00022695"/>
    </source>
</evidence>
<dbReference type="NCBIfam" id="NF007211">
    <property type="entry name" value="PRK09633.1"/>
    <property type="match status" value="1"/>
</dbReference>
<dbReference type="InterPro" id="IPR012340">
    <property type="entry name" value="NA-bd_OB-fold"/>
</dbReference>
<comment type="caution">
    <text evidence="24">The sequence shown here is derived from an EMBL/GenBank/DDBJ whole genome shotgun (WGS) entry which is preliminary data.</text>
</comment>
<protein>
    <recommendedName>
        <fullName evidence="2">DNA ligase (ATP)</fullName>
        <ecNumber evidence="2">6.5.1.1</ecNumber>
    </recommendedName>
    <alternativeName>
        <fullName evidence="19">NHEJ DNA polymerase</fullName>
    </alternativeName>
</protein>
<dbReference type="Pfam" id="PF21686">
    <property type="entry name" value="LigD_Prim-Pol"/>
    <property type="match status" value="1"/>
</dbReference>
<dbReference type="GO" id="GO:0003910">
    <property type="term" value="F:DNA ligase (ATP) activity"/>
    <property type="evidence" value="ECO:0007669"/>
    <property type="project" value="UniProtKB-EC"/>
</dbReference>
<dbReference type="SUPFAM" id="SSF56091">
    <property type="entry name" value="DNA ligase/mRNA capping enzyme, catalytic domain"/>
    <property type="match status" value="1"/>
</dbReference>
<evidence type="ECO:0000256" key="16">
    <source>
        <dbReference type="ARBA" id="ARBA00023204"/>
    </source>
</evidence>
<dbReference type="InterPro" id="IPR012310">
    <property type="entry name" value="DNA_ligase_ATP-dep_cent"/>
</dbReference>
<evidence type="ECO:0000256" key="18">
    <source>
        <dbReference type="ARBA" id="ARBA00023268"/>
    </source>
</evidence>
<dbReference type="Proteomes" id="UP001646157">
    <property type="component" value="Unassembled WGS sequence"/>
</dbReference>
<dbReference type="InterPro" id="IPR016059">
    <property type="entry name" value="DNA_ligase_ATP-dep_CS"/>
</dbReference>
<keyword evidence="8" id="KW-0547">Nucleotide-binding</keyword>
<dbReference type="InterPro" id="IPR014143">
    <property type="entry name" value="NHEJ_ligase_prk"/>
</dbReference>
<evidence type="ECO:0000256" key="13">
    <source>
        <dbReference type="ARBA" id="ARBA00022932"/>
    </source>
</evidence>
<evidence type="ECO:0000256" key="10">
    <source>
        <dbReference type="ARBA" id="ARBA00022801"/>
    </source>
</evidence>
<evidence type="ECO:0000256" key="17">
    <source>
        <dbReference type="ARBA" id="ARBA00023211"/>
    </source>
</evidence>
<keyword evidence="5" id="KW-0548">Nucleotidyltransferase</keyword>
<evidence type="ECO:0000256" key="3">
    <source>
        <dbReference type="ARBA" id="ARBA00022598"/>
    </source>
</evidence>
<dbReference type="PANTHER" id="PTHR42705">
    <property type="entry name" value="BIFUNCTIONAL NON-HOMOLOGOUS END JOINING PROTEIN LIGD"/>
    <property type="match status" value="1"/>
</dbReference>
<evidence type="ECO:0000256" key="15">
    <source>
        <dbReference type="ARBA" id="ARBA00023172"/>
    </source>
</evidence>
<keyword evidence="9" id="KW-0227">DNA damage</keyword>
<evidence type="ECO:0000256" key="8">
    <source>
        <dbReference type="ARBA" id="ARBA00022741"/>
    </source>
</evidence>
<evidence type="ECO:0000256" key="20">
    <source>
        <dbReference type="ARBA" id="ARBA00034003"/>
    </source>
</evidence>
<dbReference type="CDD" id="cd07906">
    <property type="entry name" value="Adenylation_DNA_ligase_LigD_LigC"/>
    <property type="match status" value="1"/>
</dbReference>
<evidence type="ECO:0000256" key="14">
    <source>
        <dbReference type="ARBA" id="ARBA00023125"/>
    </source>
</evidence>
<keyword evidence="10" id="KW-0378">Hydrolase</keyword>
<organism evidence="24 25">
    <name type="scientific">Rossellomorea pakistanensis</name>
    <dbReference type="NCBI Taxonomy" id="992288"/>
    <lineage>
        <taxon>Bacteria</taxon>
        <taxon>Bacillati</taxon>
        <taxon>Bacillota</taxon>
        <taxon>Bacilli</taxon>
        <taxon>Bacillales</taxon>
        <taxon>Bacillaceae</taxon>
        <taxon>Rossellomorea</taxon>
    </lineage>
</organism>
<comment type="catalytic activity">
    <reaction evidence="20">
        <text>ATP + (deoxyribonucleotide)n-3'-hydroxyl + 5'-phospho-(deoxyribonucleotide)m = (deoxyribonucleotide)n+m + AMP + diphosphate.</text>
        <dbReference type="EC" id="6.5.1.1"/>
    </reaction>
</comment>
<dbReference type="Gene3D" id="2.40.50.140">
    <property type="entry name" value="Nucleic acid-binding proteins"/>
    <property type="match status" value="1"/>
</dbReference>
<keyword evidence="16" id="KW-0234">DNA repair</keyword>
<dbReference type="InterPro" id="IPR014145">
    <property type="entry name" value="LigD_pol_dom"/>
</dbReference>
<keyword evidence="4" id="KW-0808">Transferase</keyword>
<reference evidence="24 25" key="1">
    <citation type="submission" date="2021-01" db="EMBL/GenBank/DDBJ databases">
        <title>Genomic Encyclopedia of Type Strains, Phase IV (KMG-IV): sequencing the most valuable type-strain genomes for metagenomic binning, comparative biology and taxonomic classification.</title>
        <authorList>
            <person name="Goeker M."/>
        </authorList>
    </citation>
    <scope>NUCLEOTIDE SEQUENCE [LARGE SCALE GENOMIC DNA]</scope>
    <source>
        <strain evidence="24 25">DSM 24834</strain>
    </source>
</reference>
<keyword evidence="25" id="KW-1185">Reference proteome</keyword>
<dbReference type="Gene3D" id="3.90.920.10">
    <property type="entry name" value="DNA primase, PRIM domain"/>
    <property type="match status" value="1"/>
</dbReference>
<keyword evidence="11" id="KW-0269">Exonuclease</keyword>
<sequence length="610" mass="71787">MKPMLPTLIFDKPSRQADWAYEIKYDGFRGLLEIHSPDEIRLISRNGKELIHHFPEILLTVQSLISEHNGSLPIYLDGEIVLLENQYKSDFSSVQVRGRMKDQKKIVDMANKRPCTYLAFDLLKYSGESLEKLPFKVRKERLKKWCQSVGIPLEPKMGNENRIQMVPYEKDHASVQRKVFDFEGEGIIAKMIQSPWEKGKRTTTWVKMKNWKRVKCFITSLDISNGYYSIGVFNEEVIVCIGQFYFGISPEEKQALNKIIKENGERQTNDFIHVKPSICVEIYYLEWVDHQLREPHFHQFLFDLSPYECTIEEMLLDEASIPEAVEITHPDKPLWETPPIQKLDYVRYLRRVFPYFLPFLKDRLLTVIRFPHGMYGESFYQKNCPEYAPDFVLTKLEEDIRYIICNDLRTFMWLGNQLAIEFHLPFQTYNQTDVKEVVFDLDPPSRNEFYLAVKIAGEMKKLFDQLKLISFVKTSGNKGLQLYIPLPKGFTWQDTSSFTEFIAHYLTANFPEECTIERLKKKRNGKLYVDYIQHAEGKTIIAPYSMRGNKDGLVATPLFWEEVVPDLRPEIFTIENVLERLKCKGCPWETYENAREQQPFNEILLFLKNQ</sequence>
<keyword evidence="18" id="KW-0511">Multifunctional enzyme</keyword>
<keyword evidence="6" id="KW-0540">Nuclease</keyword>
<evidence type="ECO:0000256" key="9">
    <source>
        <dbReference type="ARBA" id="ARBA00022763"/>
    </source>
</evidence>
<evidence type="ECO:0000256" key="12">
    <source>
        <dbReference type="ARBA" id="ARBA00022840"/>
    </source>
</evidence>
<keyword evidence="3 24" id="KW-0436">Ligase</keyword>
<dbReference type="PROSITE" id="PS00333">
    <property type="entry name" value="DNA_LIGASE_A2"/>
    <property type="match status" value="1"/>
</dbReference>
<dbReference type="InterPro" id="IPR014146">
    <property type="entry name" value="LigD_ligase_dom"/>
</dbReference>
<evidence type="ECO:0000256" key="2">
    <source>
        <dbReference type="ARBA" id="ARBA00012727"/>
    </source>
</evidence>
<evidence type="ECO:0000256" key="21">
    <source>
        <dbReference type="ARBA" id="ARBA00049981"/>
    </source>
</evidence>
<keyword evidence="15" id="KW-0233">DNA recombination</keyword>
<feature type="domain" description="ATP-dependent DNA ligase family profile" evidence="23">
    <location>
        <begin position="117"/>
        <end position="231"/>
    </location>
</feature>
<evidence type="ECO:0000259" key="23">
    <source>
        <dbReference type="PROSITE" id="PS50160"/>
    </source>
</evidence>
<dbReference type="Pfam" id="PF01068">
    <property type="entry name" value="DNA_ligase_A_M"/>
    <property type="match status" value="1"/>
</dbReference>
<gene>
    <name evidence="24" type="ORF">JOC86_000719</name>
</gene>
<dbReference type="Gene3D" id="3.30.470.30">
    <property type="entry name" value="DNA ligase/mRNA capping enzyme"/>
    <property type="match status" value="1"/>
</dbReference>
<evidence type="ECO:0000256" key="1">
    <source>
        <dbReference type="ARBA" id="ARBA00001936"/>
    </source>
</evidence>